<dbReference type="SUPFAM" id="SSF50044">
    <property type="entry name" value="SH3-domain"/>
    <property type="match status" value="2"/>
</dbReference>
<sequence>MGFGSELKPSQLGTANQLVHAGNLSLQDLREFMRDWAALEKDHGQKMEALVKRYQKIKDKKNPSLSVGSTGKDSTATVADPTGEFHLDTDGSSYVKVWDELLVITGQVSAEHLGLADRMTDEIVEPCRVLALKKEDARRKHMAYCQALLDRRDEAFADKDKKQQKYNEASAHALALQAKFERSVNDKHHDRHRRQYEKALIAKNHAQNQYLLSVKVASQLQAEYYERDIPQLLDQLQNINESRAYTARWFWTRWTELQTQTSQRLQTHMGQLGQTVKGINPEADTQHFIARNAMQWSRPLDFQFVPAPQSNDRSEFELDEDDRVFLTNWAAKQRQALKAVNTQIGQTQVPLTEFQQALKVTDPNSPMGGYNDLLENVMELDREMMTLRWDQATYNTEVRELSRVVRVVSDDERHQFKSTTFAIPTVCDYCNTKIWGVGKTGYNCQVCGLNCHKKCMLKVPAECAGTPTAMQRQRSLSRRSSRTPSIPTPVVAVANSSGRAPNAPPPPCPPQSTKPRRSAEAGRAGDLLGPSDSESDSWDGNNSDAENNGHGSTFYDTRSDLPSYSASQAAITNGPRQPTGIAIPAHRPSNAALNAMPRSAAAERGHLSARVLYDYKGTGPQDLPCRTGDVVYILPDDQVGTGWIKAELHGRQGLVPLNYVEIMTATDMAQAMPEARVLYNFTARDASELTLHVGDLVKVTNDRIYEGWMEGILRGKTGQFPADYVQKI</sequence>
<evidence type="ECO:0000256" key="6">
    <source>
        <dbReference type="SAM" id="MobiDB-lite"/>
    </source>
</evidence>
<dbReference type="GO" id="GO:0030864">
    <property type="term" value="C:cortical actin cytoskeleton"/>
    <property type="evidence" value="ECO:0007669"/>
    <property type="project" value="UniProtKB-ARBA"/>
</dbReference>
<dbReference type="InterPro" id="IPR002219">
    <property type="entry name" value="PKC_DAG/PE"/>
</dbReference>
<dbReference type="PANTHER" id="PTHR15735">
    <property type="entry name" value="FCH AND DOUBLE SH3 DOMAINS PROTEIN"/>
    <property type="match status" value="1"/>
</dbReference>
<evidence type="ECO:0000259" key="9">
    <source>
        <dbReference type="PROSITE" id="PS51741"/>
    </source>
</evidence>
<dbReference type="Proteomes" id="UP001151582">
    <property type="component" value="Unassembled WGS sequence"/>
</dbReference>
<dbReference type="AlphaFoldDB" id="A0A9W8AZ84"/>
<evidence type="ECO:0000256" key="2">
    <source>
        <dbReference type="ARBA" id="ARBA00022723"/>
    </source>
</evidence>
<keyword evidence="1 4" id="KW-0728">SH3 domain</keyword>
<dbReference type="PANTHER" id="PTHR15735:SF21">
    <property type="entry name" value="PROTEIN NERVOUS WRECK"/>
    <property type="match status" value="1"/>
</dbReference>
<dbReference type="InterPro" id="IPR031160">
    <property type="entry name" value="F_BAR_dom"/>
</dbReference>
<dbReference type="OrthoDB" id="8783038at2759"/>
<dbReference type="CDD" id="cd00174">
    <property type="entry name" value="SH3"/>
    <property type="match status" value="1"/>
</dbReference>
<organism evidence="10 11">
    <name type="scientific">Dimargaris verticillata</name>
    <dbReference type="NCBI Taxonomy" id="2761393"/>
    <lineage>
        <taxon>Eukaryota</taxon>
        <taxon>Fungi</taxon>
        <taxon>Fungi incertae sedis</taxon>
        <taxon>Zoopagomycota</taxon>
        <taxon>Kickxellomycotina</taxon>
        <taxon>Dimargaritomycetes</taxon>
        <taxon>Dimargaritales</taxon>
        <taxon>Dimargaritaceae</taxon>
        <taxon>Dimargaris</taxon>
    </lineage>
</organism>
<dbReference type="GO" id="GO:0030833">
    <property type="term" value="P:regulation of actin filament polymerization"/>
    <property type="evidence" value="ECO:0007669"/>
    <property type="project" value="TreeGrafter"/>
</dbReference>
<dbReference type="CDD" id="cd20824">
    <property type="entry name" value="C1_SpBZZ1-like"/>
    <property type="match status" value="1"/>
</dbReference>
<dbReference type="Gene3D" id="3.30.60.20">
    <property type="match status" value="1"/>
</dbReference>
<evidence type="ECO:0000256" key="3">
    <source>
        <dbReference type="ARBA" id="ARBA00022833"/>
    </source>
</evidence>
<dbReference type="PRINTS" id="PR00008">
    <property type="entry name" value="DAGPEDOMAIN"/>
</dbReference>
<dbReference type="PROSITE" id="PS00479">
    <property type="entry name" value="ZF_DAG_PE_1"/>
    <property type="match status" value="1"/>
</dbReference>
<dbReference type="InterPro" id="IPR027267">
    <property type="entry name" value="AH/BAR_dom_sf"/>
</dbReference>
<dbReference type="PROSITE" id="PS50081">
    <property type="entry name" value="ZF_DAG_PE_2"/>
    <property type="match status" value="1"/>
</dbReference>
<dbReference type="PROSITE" id="PS51741">
    <property type="entry name" value="F_BAR"/>
    <property type="match status" value="1"/>
</dbReference>
<evidence type="ECO:0000256" key="5">
    <source>
        <dbReference type="PROSITE-ProRule" id="PRU01077"/>
    </source>
</evidence>
<dbReference type="Pfam" id="PF00611">
    <property type="entry name" value="FCH"/>
    <property type="match status" value="1"/>
</dbReference>
<dbReference type="Pfam" id="PF07653">
    <property type="entry name" value="SH3_2"/>
    <property type="match status" value="2"/>
</dbReference>
<dbReference type="InterPro" id="IPR036028">
    <property type="entry name" value="SH3-like_dom_sf"/>
</dbReference>
<dbReference type="SUPFAM" id="SSF57889">
    <property type="entry name" value="Cysteine-rich domain"/>
    <property type="match status" value="1"/>
</dbReference>
<gene>
    <name evidence="10" type="primary">bzz1</name>
    <name evidence="10" type="ORF">H4R34_004910</name>
</gene>
<comment type="caution">
    <text evidence="10">The sequence shown here is derived from an EMBL/GenBank/DDBJ whole genome shotgun (WGS) entry which is preliminary data.</text>
</comment>
<keyword evidence="5" id="KW-0175">Coiled coil</keyword>
<evidence type="ECO:0000256" key="1">
    <source>
        <dbReference type="ARBA" id="ARBA00022443"/>
    </source>
</evidence>
<dbReference type="InterPro" id="IPR001060">
    <property type="entry name" value="FCH_dom"/>
</dbReference>
<dbReference type="InterPro" id="IPR001452">
    <property type="entry name" value="SH3_domain"/>
</dbReference>
<feature type="compositionally biased region" description="Pro residues" evidence="6">
    <location>
        <begin position="502"/>
        <end position="512"/>
    </location>
</feature>
<feature type="compositionally biased region" description="Polar residues" evidence="6">
    <location>
        <begin position="538"/>
        <end position="560"/>
    </location>
</feature>
<feature type="domain" description="Phorbol-ester/DAG-type" evidence="8">
    <location>
        <begin position="413"/>
        <end position="463"/>
    </location>
</feature>
<dbReference type="InterPro" id="IPR046349">
    <property type="entry name" value="C1-like_sf"/>
</dbReference>
<feature type="domain" description="F-BAR" evidence="9">
    <location>
        <begin position="1"/>
        <end position="284"/>
    </location>
</feature>
<dbReference type="Gene3D" id="1.20.1270.60">
    <property type="entry name" value="Arfaptin homology (AH) domain/BAR domain"/>
    <property type="match status" value="1"/>
</dbReference>
<proteinExistence type="predicted"/>
<dbReference type="SUPFAM" id="SSF103657">
    <property type="entry name" value="BAR/IMD domain-like"/>
    <property type="match status" value="1"/>
</dbReference>
<dbReference type="SMART" id="SM00326">
    <property type="entry name" value="SH3"/>
    <property type="match status" value="2"/>
</dbReference>
<dbReference type="Pfam" id="PF00130">
    <property type="entry name" value="C1_1"/>
    <property type="match status" value="1"/>
</dbReference>
<dbReference type="SMART" id="SM00055">
    <property type="entry name" value="FCH"/>
    <property type="match status" value="1"/>
</dbReference>
<name>A0A9W8AZ84_9FUNG</name>
<dbReference type="EMBL" id="JANBQB010000731">
    <property type="protein sequence ID" value="KAJ1973933.1"/>
    <property type="molecule type" value="Genomic_DNA"/>
</dbReference>
<evidence type="ECO:0000259" key="8">
    <source>
        <dbReference type="PROSITE" id="PS50081"/>
    </source>
</evidence>
<accession>A0A9W8AZ84</accession>
<evidence type="ECO:0000259" key="7">
    <source>
        <dbReference type="PROSITE" id="PS50002"/>
    </source>
</evidence>
<feature type="region of interest" description="Disordered" evidence="6">
    <location>
        <begin position="466"/>
        <end position="560"/>
    </location>
</feature>
<keyword evidence="3" id="KW-0862">Zinc</keyword>
<feature type="domain" description="SH3" evidence="7">
    <location>
        <begin position="670"/>
        <end position="728"/>
    </location>
</feature>
<dbReference type="GO" id="GO:0030036">
    <property type="term" value="P:actin cytoskeleton organization"/>
    <property type="evidence" value="ECO:0007669"/>
    <property type="project" value="UniProtKB-ARBA"/>
</dbReference>
<dbReference type="Gene3D" id="2.30.30.40">
    <property type="entry name" value="SH3 Domains"/>
    <property type="match status" value="2"/>
</dbReference>
<evidence type="ECO:0000313" key="10">
    <source>
        <dbReference type="EMBL" id="KAJ1973933.1"/>
    </source>
</evidence>
<feature type="domain" description="SH3" evidence="7">
    <location>
        <begin position="604"/>
        <end position="665"/>
    </location>
</feature>
<dbReference type="PROSITE" id="PS50002">
    <property type="entry name" value="SH3"/>
    <property type="match status" value="2"/>
</dbReference>
<evidence type="ECO:0000313" key="11">
    <source>
        <dbReference type="Proteomes" id="UP001151582"/>
    </source>
</evidence>
<keyword evidence="11" id="KW-1185">Reference proteome</keyword>
<protein>
    <submittedName>
        <fullName evidence="10">Protein BZZ1</fullName>
    </submittedName>
</protein>
<dbReference type="SMART" id="SM00109">
    <property type="entry name" value="C1"/>
    <property type="match status" value="1"/>
</dbReference>
<keyword evidence="2" id="KW-0479">Metal-binding</keyword>
<dbReference type="InterPro" id="IPR020454">
    <property type="entry name" value="DAG/PE-bd"/>
</dbReference>
<dbReference type="GO" id="GO:0046872">
    <property type="term" value="F:metal ion binding"/>
    <property type="evidence" value="ECO:0007669"/>
    <property type="project" value="UniProtKB-KW"/>
</dbReference>
<reference evidence="10" key="1">
    <citation type="submission" date="2022-07" db="EMBL/GenBank/DDBJ databases">
        <title>Phylogenomic reconstructions and comparative analyses of Kickxellomycotina fungi.</title>
        <authorList>
            <person name="Reynolds N.K."/>
            <person name="Stajich J.E."/>
            <person name="Barry K."/>
            <person name="Grigoriev I.V."/>
            <person name="Crous P."/>
            <person name="Smith M.E."/>
        </authorList>
    </citation>
    <scope>NUCLEOTIDE SEQUENCE</scope>
    <source>
        <strain evidence="10">RSA 567</strain>
    </source>
</reference>
<evidence type="ECO:0000256" key="4">
    <source>
        <dbReference type="PROSITE-ProRule" id="PRU00192"/>
    </source>
</evidence>